<dbReference type="HOGENOM" id="CLU_1300376_0_0_1"/>
<sequence length="212" mass="23394">MKPDKGKGKYSDAVIPVVEEEGEDDDSEDLYYVTQEQPITYPPPQKDLESSFGRDTAKKSAVYAGNKIYVEDMWGELVEAAPGYVPPLMRDCIPTIPDQSIPSIPGEPVPSLGLGDEGIDPIKEVGNMIKDAAQKFFFRFSSKVPQRIQSQRKPDSPAPLDSNYPSYPPRPSSYNSFQPSHSPEPYNPPDPSHFSGSSNSPGPSKPRLYSTR</sequence>
<reference evidence="2 3" key="1">
    <citation type="submission" date="2014-06" db="EMBL/GenBank/DDBJ databases">
        <title>Evolutionary Origins and Diversification of the Mycorrhizal Mutualists.</title>
        <authorList>
            <consortium name="DOE Joint Genome Institute"/>
            <consortium name="Mycorrhizal Genomics Consortium"/>
            <person name="Kohler A."/>
            <person name="Kuo A."/>
            <person name="Nagy L.G."/>
            <person name="Floudas D."/>
            <person name="Copeland A."/>
            <person name="Barry K.W."/>
            <person name="Cichocki N."/>
            <person name="Veneault-Fourrey C."/>
            <person name="LaButti K."/>
            <person name="Lindquist E.A."/>
            <person name="Lipzen A."/>
            <person name="Lundell T."/>
            <person name="Morin E."/>
            <person name="Murat C."/>
            <person name="Riley R."/>
            <person name="Ohm R."/>
            <person name="Sun H."/>
            <person name="Tunlid A."/>
            <person name="Henrissat B."/>
            <person name="Grigoriev I.V."/>
            <person name="Hibbett D.S."/>
            <person name="Martin F."/>
        </authorList>
    </citation>
    <scope>NUCLEOTIDE SEQUENCE [LARGE SCALE GENOMIC DNA]</scope>
    <source>
        <strain evidence="2 3">SS14</strain>
    </source>
</reference>
<proteinExistence type="predicted"/>
<name>A0A0C9UNE9_SPHS4</name>
<gene>
    <name evidence="2" type="ORF">M422DRAFT_37995</name>
</gene>
<dbReference type="Proteomes" id="UP000054279">
    <property type="component" value="Unassembled WGS sequence"/>
</dbReference>
<evidence type="ECO:0000313" key="3">
    <source>
        <dbReference type="Proteomes" id="UP000054279"/>
    </source>
</evidence>
<dbReference type="AlphaFoldDB" id="A0A0C9UNE9"/>
<feature type="region of interest" description="Disordered" evidence="1">
    <location>
        <begin position="1"/>
        <end position="28"/>
    </location>
</feature>
<dbReference type="EMBL" id="KN837350">
    <property type="protein sequence ID" value="KIJ26996.1"/>
    <property type="molecule type" value="Genomic_DNA"/>
</dbReference>
<feature type="region of interest" description="Disordered" evidence="1">
    <location>
        <begin position="96"/>
        <end position="117"/>
    </location>
</feature>
<feature type="compositionally biased region" description="Acidic residues" evidence="1">
    <location>
        <begin position="18"/>
        <end position="28"/>
    </location>
</feature>
<feature type="compositionally biased region" description="Low complexity" evidence="1">
    <location>
        <begin position="192"/>
        <end position="206"/>
    </location>
</feature>
<keyword evidence="3" id="KW-1185">Reference proteome</keyword>
<organism evidence="2 3">
    <name type="scientific">Sphaerobolus stellatus (strain SS14)</name>
    <dbReference type="NCBI Taxonomy" id="990650"/>
    <lineage>
        <taxon>Eukaryota</taxon>
        <taxon>Fungi</taxon>
        <taxon>Dikarya</taxon>
        <taxon>Basidiomycota</taxon>
        <taxon>Agaricomycotina</taxon>
        <taxon>Agaricomycetes</taxon>
        <taxon>Phallomycetidae</taxon>
        <taxon>Geastrales</taxon>
        <taxon>Sphaerobolaceae</taxon>
        <taxon>Sphaerobolus</taxon>
    </lineage>
</organism>
<evidence type="ECO:0000256" key="1">
    <source>
        <dbReference type="SAM" id="MobiDB-lite"/>
    </source>
</evidence>
<accession>A0A0C9UNE9</accession>
<feature type="compositionally biased region" description="Basic and acidic residues" evidence="1">
    <location>
        <begin position="1"/>
        <end position="10"/>
    </location>
</feature>
<evidence type="ECO:0000313" key="2">
    <source>
        <dbReference type="EMBL" id="KIJ26996.1"/>
    </source>
</evidence>
<protein>
    <submittedName>
        <fullName evidence="2">Uncharacterized protein</fullName>
    </submittedName>
</protein>
<feature type="region of interest" description="Disordered" evidence="1">
    <location>
        <begin position="144"/>
        <end position="212"/>
    </location>
</feature>